<dbReference type="OrthoDB" id="426386at2759"/>
<dbReference type="InterPro" id="IPR009688">
    <property type="entry name" value="FAM210A/B-like_dom"/>
</dbReference>
<name>A0A3M6UCS6_POCDA</name>
<accession>A0A3M6UCS6</accession>
<dbReference type="EMBL" id="RCHS01001803">
    <property type="protein sequence ID" value="RMX51359.1"/>
    <property type="molecule type" value="Genomic_DNA"/>
</dbReference>
<organism evidence="2 3">
    <name type="scientific">Pocillopora damicornis</name>
    <name type="common">Cauliflower coral</name>
    <name type="synonym">Millepora damicornis</name>
    <dbReference type="NCBI Taxonomy" id="46731"/>
    <lineage>
        <taxon>Eukaryota</taxon>
        <taxon>Metazoa</taxon>
        <taxon>Cnidaria</taxon>
        <taxon>Anthozoa</taxon>
        <taxon>Hexacorallia</taxon>
        <taxon>Scleractinia</taxon>
        <taxon>Astrocoeniina</taxon>
        <taxon>Pocilloporidae</taxon>
        <taxon>Pocillopora</taxon>
    </lineage>
</organism>
<dbReference type="PANTHER" id="PTHR21377">
    <property type="entry name" value="PROTEIN FAM210B, MITOCHONDRIAL"/>
    <property type="match status" value="1"/>
</dbReference>
<dbReference type="STRING" id="46731.A0A3M6UCS6"/>
<feature type="domain" description="DUF1279" evidence="1">
    <location>
        <begin position="88"/>
        <end position="174"/>
    </location>
</feature>
<reference evidence="2 3" key="1">
    <citation type="journal article" date="2018" name="Sci. Rep.">
        <title>Comparative analysis of the Pocillopora damicornis genome highlights role of immune system in coral evolution.</title>
        <authorList>
            <person name="Cunning R."/>
            <person name="Bay R.A."/>
            <person name="Gillette P."/>
            <person name="Baker A.C."/>
            <person name="Traylor-Knowles N."/>
        </authorList>
    </citation>
    <scope>NUCLEOTIDE SEQUENCE [LARGE SCALE GENOMIC DNA]</scope>
    <source>
        <strain evidence="2">RSMAS</strain>
        <tissue evidence="2">Whole animal</tissue>
    </source>
</reference>
<dbReference type="Proteomes" id="UP000275408">
    <property type="component" value="Unassembled WGS sequence"/>
</dbReference>
<dbReference type="GO" id="GO:0005739">
    <property type="term" value="C:mitochondrion"/>
    <property type="evidence" value="ECO:0007669"/>
    <property type="project" value="TreeGrafter"/>
</dbReference>
<proteinExistence type="predicted"/>
<evidence type="ECO:0000313" key="2">
    <source>
        <dbReference type="EMBL" id="RMX51359.1"/>
    </source>
</evidence>
<protein>
    <recommendedName>
        <fullName evidence="1">DUF1279 domain-containing protein</fullName>
    </recommendedName>
</protein>
<keyword evidence="3" id="KW-1185">Reference proteome</keyword>
<dbReference type="Pfam" id="PF06916">
    <property type="entry name" value="FAM210A-B_dom"/>
    <property type="match status" value="1"/>
</dbReference>
<comment type="caution">
    <text evidence="2">The sequence shown here is derived from an EMBL/GenBank/DDBJ whole genome shotgun (WGS) entry which is preliminary data.</text>
</comment>
<gene>
    <name evidence="2" type="ORF">pdam_00011382</name>
</gene>
<dbReference type="AlphaFoldDB" id="A0A3M6UCS6"/>
<dbReference type="PANTHER" id="PTHR21377:SF0">
    <property type="entry name" value="PROTEIN FAM210B, MITOCHONDRIAL"/>
    <property type="match status" value="1"/>
</dbReference>
<dbReference type="InterPro" id="IPR045866">
    <property type="entry name" value="FAM210A/B-like"/>
</dbReference>
<evidence type="ECO:0000313" key="3">
    <source>
        <dbReference type="Proteomes" id="UP000275408"/>
    </source>
</evidence>
<sequence length="191" mass="20584">MHSIMISSSSLRLVLANCRGISKRQVALVSFMRNVVITGVPSARSDHSLLLRFGRPLHTSTFRVADKPAAGNTAKTEEGGKNLALRDRLKSVVAEYGSTAIVFHVTISLTSLGLCYTAVKSGIDVQAALQKIGVSPTVSDSSVATEASTFVVAYACHKVFAPLRMLMTISCTPLIVRKLRKMGILKEPLRQ</sequence>
<evidence type="ECO:0000259" key="1">
    <source>
        <dbReference type="Pfam" id="PF06916"/>
    </source>
</evidence>